<comment type="caution">
    <text evidence="1">The sequence shown here is derived from an EMBL/GenBank/DDBJ whole genome shotgun (WGS) entry which is preliminary data.</text>
</comment>
<protein>
    <submittedName>
        <fullName evidence="1">Uncharacterized protein</fullName>
    </submittedName>
</protein>
<sequence>MARVVSQPGIFPGAVSPATYIEELVLEGETKFDVHWSVSVSAKQLSLSRGSIDELLFDATTWRY</sequence>
<reference evidence="1" key="1">
    <citation type="journal article" date="2014" name="Front. Microbiol.">
        <title>High frequency of phylogenetically diverse reductive dehalogenase-homologous genes in deep subseafloor sedimentary metagenomes.</title>
        <authorList>
            <person name="Kawai M."/>
            <person name="Futagami T."/>
            <person name="Toyoda A."/>
            <person name="Takaki Y."/>
            <person name="Nishi S."/>
            <person name="Hori S."/>
            <person name="Arai W."/>
            <person name="Tsubouchi T."/>
            <person name="Morono Y."/>
            <person name="Uchiyama I."/>
            <person name="Ito T."/>
            <person name="Fujiyama A."/>
            <person name="Inagaki F."/>
            <person name="Takami H."/>
        </authorList>
    </citation>
    <scope>NUCLEOTIDE SEQUENCE</scope>
    <source>
        <strain evidence="1">Expedition CK06-06</strain>
    </source>
</reference>
<proteinExistence type="predicted"/>
<dbReference type="AlphaFoldDB" id="X1L528"/>
<name>X1L528_9ZZZZ</name>
<accession>X1L528</accession>
<gene>
    <name evidence="1" type="ORF">S06H3_02286</name>
</gene>
<dbReference type="EMBL" id="BARV01000652">
    <property type="protein sequence ID" value="GAI00976.1"/>
    <property type="molecule type" value="Genomic_DNA"/>
</dbReference>
<evidence type="ECO:0000313" key="1">
    <source>
        <dbReference type="EMBL" id="GAI00976.1"/>
    </source>
</evidence>
<organism evidence="1">
    <name type="scientific">marine sediment metagenome</name>
    <dbReference type="NCBI Taxonomy" id="412755"/>
    <lineage>
        <taxon>unclassified sequences</taxon>
        <taxon>metagenomes</taxon>
        <taxon>ecological metagenomes</taxon>
    </lineage>
</organism>